<evidence type="ECO:0000259" key="2">
    <source>
        <dbReference type="Pfam" id="PF01757"/>
    </source>
</evidence>
<protein>
    <submittedName>
        <fullName evidence="3">Acyltransferase</fullName>
    </submittedName>
</protein>
<keyword evidence="1" id="KW-0472">Membrane</keyword>
<feature type="transmembrane region" description="Helical" evidence="1">
    <location>
        <begin position="21"/>
        <end position="40"/>
    </location>
</feature>
<evidence type="ECO:0000313" key="4">
    <source>
        <dbReference type="Proteomes" id="UP000261284"/>
    </source>
</evidence>
<keyword evidence="3" id="KW-0012">Acyltransferase</keyword>
<feature type="transmembrane region" description="Helical" evidence="1">
    <location>
        <begin position="118"/>
        <end position="137"/>
    </location>
</feature>
<dbReference type="PANTHER" id="PTHR23028">
    <property type="entry name" value="ACETYLTRANSFERASE"/>
    <property type="match status" value="1"/>
</dbReference>
<accession>A0A3E1NRH6</accession>
<keyword evidence="1" id="KW-0812">Transmembrane</keyword>
<name>A0A3E1NRH6_9BACT</name>
<keyword evidence="3" id="KW-0808">Transferase</keyword>
<dbReference type="PANTHER" id="PTHR23028:SF134">
    <property type="entry name" value="PUTATIVE (AFU_ORTHOLOGUE AFUA_4G08520)-RELATED"/>
    <property type="match status" value="1"/>
</dbReference>
<dbReference type="EMBL" id="QTJU01000001">
    <property type="protein sequence ID" value="RFM30525.1"/>
    <property type="molecule type" value="Genomic_DNA"/>
</dbReference>
<feature type="domain" description="Acyltransferase 3" evidence="2">
    <location>
        <begin position="18"/>
        <end position="336"/>
    </location>
</feature>
<sequence length="361" mass="40871">MRNIPPLVQPSRQHFDMLDGLRGIAAIAVVIFHFMEWVYTDPGKNFIGHGFLAVDFFFCLSGFVIGYAYDNRIAKMGLRNFFAARLIRLHPLVILGSVLGLLGFFLDPFTNNAGLYSAGQLVLIFLCSILMSPYPVMKDRAFNLFGLNAPAWSLFWEYVANVVYAFVLCRLKRAYLVVLAVLSAIAVCLVVRRAGTIVGGWNGHTFWDGGARVSYSFIAGLLVYRFNWIIKNKLGFAGLTVLLLLAVLMPFSKWNWLTELFVVLLYFPLLIALGAGATLTPRFHKICVFSGNISYPLYMTHYMVLWAWGNYYGKYKPNTTQLFFIVSASIVVLIGFAYLVMRVYDMPVRKYLTAKWKKANV</sequence>
<evidence type="ECO:0000256" key="1">
    <source>
        <dbReference type="SAM" id="Phobius"/>
    </source>
</evidence>
<dbReference type="AlphaFoldDB" id="A0A3E1NRH6"/>
<feature type="transmembrane region" description="Helical" evidence="1">
    <location>
        <begin position="89"/>
        <end position="106"/>
    </location>
</feature>
<dbReference type="RefSeq" id="WP_116846281.1">
    <property type="nucleotide sequence ID" value="NZ_QTJU01000001.1"/>
</dbReference>
<feature type="transmembrane region" description="Helical" evidence="1">
    <location>
        <begin position="260"/>
        <end position="279"/>
    </location>
</feature>
<dbReference type="Pfam" id="PF01757">
    <property type="entry name" value="Acyl_transf_3"/>
    <property type="match status" value="1"/>
</dbReference>
<dbReference type="InterPro" id="IPR002656">
    <property type="entry name" value="Acyl_transf_3_dom"/>
</dbReference>
<feature type="transmembrane region" description="Helical" evidence="1">
    <location>
        <begin position="286"/>
        <end position="309"/>
    </location>
</feature>
<dbReference type="InterPro" id="IPR050879">
    <property type="entry name" value="Acyltransferase_3"/>
</dbReference>
<dbReference type="OrthoDB" id="9796461at2"/>
<feature type="transmembrane region" description="Helical" evidence="1">
    <location>
        <begin position="321"/>
        <end position="341"/>
    </location>
</feature>
<feature type="transmembrane region" description="Helical" evidence="1">
    <location>
        <begin position="174"/>
        <end position="191"/>
    </location>
</feature>
<feature type="transmembrane region" description="Helical" evidence="1">
    <location>
        <begin position="234"/>
        <end position="254"/>
    </location>
</feature>
<comment type="caution">
    <text evidence="3">The sequence shown here is derived from an EMBL/GenBank/DDBJ whole genome shotgun (WGS) entry which is preliminary data.</text>
</comment>
<dbReference type="Proteomes" id="UP000261284">
    <property type="component" value="Unassembled WGS sequence"/>
</dbReference>
<keyword evidence="1" id="KW-1133">Transmembrane helix</keyword>
<proteinExistence type="predicted"/>
<dbReference type="GO" id="GO:0016747">
    <property type="term" value="F:acyltransferase activity, transferring groups other than amino-acyl groups"/>
    <property type="evidence" value="ECO:0007669"/>
    <property type="project" value="InterPro"/>
</dbReference>
<keyword evidence="4" id="KW-1185">Reference proteome</keyword>
<evidence type="ECO:0000313" key="3">
    <source>
        <dbReference type="EMBL" id="RFM30525.1"/>
    </source>
</evidence>
<feature type="transmembrane region" description="Helical" evidence="1">
    <location>
        <begin position="46"/>
        <end position="69"/>
    </location>
</feature>
<organism evidence="3 4">
    <name type="scientific">Deminuibacter soli</name>
    <dbReference type="NCBI Taxonomy" id="2291815"/>
    <lineage>
        <taxon>Bacteria</taxon>
        <taxon>Pseudomonadati</taxon>
        <taxon>Bacteroidota</taxon>
        <taxon>Chitinophagia</taxon>
        <taxon>Chitinophagales</taxon>
        <taxon>Chitinophagaceae</taxon>
        <taxon>Deminuibacter</taxon>
    </lineage>
</organism>
<reference evidence="3 4" key="1">
    <citation type="submission" date="2018-08" db="EMBL/GenBank/DDBJ databases">
        <title>Chitinophagaceae sp. K23C18032701, a novel bacterium isolated from forest soil.</title>
        <authorList>
            <person name="Wang C."/>
        </authorList>
    </citation>
    <scope>NUCLEOTIDE SEQUENCE [LARGE SCALE GENOMIC DNA]</scope>
    <source>
        <strain evidence="3 4">K23C18032701</strain>
    </source>
</reference>
<feature type="transmembrane region" description="Helical" evidence="1">
    <location>
        <begin position="149"/>
        <end position="168"/>
    </location>
</feature>
<gene>
    <name evidence="3" type="ORF">DXN05_06110</name>
</gene>